<keyword evidence="1" id="KW-0472">Membrane</keyword>
<gene>
    <name evidence="2" type="ORF">A3H53_01230</name>
</gene>
<sequence length="127" mass="14556">MVFTDISKLKVTIPRADEKEVAVIREGNIGFQKDVKRRFEKIDNILFGVITAVVVSLVAVVISVIGLFMDQMRYNNVAYKEYSEKIQTLESLKNSNIELLEQNKQNQELIISQNNQIIELLNKKLGE</sequence>
<evidence type="ECO:0000313" key="2">
    <source>
        <dbReference type="EMBL" id="OGI98621.1"/>
    </source>
</evidence>
<keyword evidence="1" id="KW-1133">Transmembrane helix</keyword>
<reference evidence="2 3" key="1">
    <citation type="journal article" date="2016" name="Nat. Commun.">
        <title>Thousands of microbial genomes shed light on interconnected biogeochemical processes in an aquifer system.</title>
        <authorList>
            <person name="Anantharaman K."/>
            <person name="Brown C.T."/>
            <person name="Hug L.A."/>
            <person name="Sharon I."/>
            <person name="Castelle C.J."/>
            <person name="Probst A.J."/>
            <person name="Thomas B.C."/>
            <person name="Singh A."/>
            <person name="Wilkins M.J."/>
            <person name="Karaoz U."/>
            <person name="Brodie E.L."/>
            <person name="Williams K.H."/>
            <person name="Hubbard S.S."/>
            <person name="Banfield J.F."/>
        </authorList>
    </citation>
    <scope>NUCLEOTIDE SEQUENCE [LARGE SCALE GENOMIC DNA]</scope>
</reference>
<evidence type="ECO:0000313" key="3">
    <source>
        <dbReference type="Proteomes" id="UP000176479"/>
    </source>
</evidence>
<dbReference type="EMBL" id="MFVK01000032">
    <property type="protein sequence ID" value="OGI98621.1"/>
    <property type="molecule type" value="Genomic_DNA"/>
</dbReference>
<keyword evidence="1" id="KW-0812">Transmembrane</keyword>
<proteinExistence type="predicted"/>
<comment type="caution">
    <text evidence="2">The sequence shown here is derived from an EMBL/GenBank/DDBJ whole genome shotgun (WGS) entry which is preliminary data.</text>
</comment>
<organism evidence="2 3">
    <name type="scientific">Candidatus Nomurabacteria bacterium RIFCSPLOWO2_02_FULL_40_10</name>
    <dbReference type="NCBI Taxonomy" id="1801786"/>
    <lineage>
        <taxon>Bacteria</taxon>
        <taxon>Candidatus Nomuraibacteriota</taxon>
    </lineage>
</organism>
<dbReference type="Proteomes" id="UP000176479">
    <property type="component" value="Unassembled WGS sequence"/>
</dbReference>
<protein>
    <submittedName>
        <fullName evidence="2">Uncharacterized protein</fullName>
    </submittedName>
</protein>
<dbReference type="AlphaFoldDB" id="A0A1F6XWX6"/>
<name>A0A1F6XWX6_9BACT</name>
<accession>A0A1F6XWX6</accession>
<feature type="transmembrane region" description="Helical" evidence="1">
    <location>
        <begin position="45"/>
        <end position="69"/>
    </location>
</feature>
<evidence type="ECO:0000256" key="1">
    <source>
        <dbReference type="SAM" id="Phobius"/>
    </source>
</evidence>